<evidence type="ECO:0000256" key="2">
    <source>
        <dbReference type="SAM" id="MobiDB-lite"/>
    </source>
</evidence>
<proteinExistence type="predicted"/>
<protein>
    <recommendedName>
        <fullName evidence="4">Peptidase M56 domain-containing protein</fullName>
    </recommendedName>
</protein>
<keyword evidence="3" id="KW-0472">Membrane</keyword>
<comment type="caution">
    <text evidence="5">The sequence shown here is derived from an EMBL/GenBank/DDBJ whole genome shotgun (WGS) entry which is preliminary data.</text>
</comment>
<dbReference type="CDD" id="cd07341">
    <property type="entry name" value="M56_BlaR1_MecR1_like"/>
    <property type="match status" value="1"/>
</dbReference>
<dbReference type="EMBL" id="BAABAK010000003">
    <property type="protein sequence ID" value="GAA3957305.1"/>
    <property type="molecule type" value="Genomic_DNA"/>
</dbReference>
<feature type="compositionally biased region" description="Polar residues" evidence="2">
    <location>
        <begin position="512"/>
        <end position="540"/>
    </location>
</feature>
<sequence length="611" mass="69131">MFSTRKAAASLRYNLLTGSLLLFVIATTVIFCKSLGLQDGATDTNLIVATANEPAQISPSVAVLQDNMLSGVNNLLEVWNAYAAQIVLVWFLIICAKSIQLFVGLNGVYHLRSTKVYAAGNRWDEKIGVLANRMGVKQTVSLLQSGIAQVPMAVGYFKPLVLIPLGLLNGLSDSEVEAILCHELAHIKRRDYLINLLQSFVEIVFFFNPAVLWVSKLIRNERENCCDDLAVLHMDDKRNYVKALITCQEFQLNPPRFAMAITGKKNHLFQRISRMLFDTKTTLNKMEKTILTIALVSVVIGSAAFKNVTESNRKPISITSAILQEQNFQDTLKKKAAIQKAKKEKSVAKKDVNIDQLSMEDEINLKQEQQANAIKAEMDAKEQDERYKQEQKRYDADQKRYNADQVRYKNEQKRYNAEQKRYDLEAKKYQAESDKYQQQAKRYNANENYSNDANRNFNTLPPTTPIPPVPLSPVTATPMDPITPITPVIPINASLTVLNPVHVALPPAVSIPKSNNQNRSNSKTTSKTGTQRTVESVTSTDADEHDYKNIIKDLLKDGIIKNDKKLSYKLDKNSLIINDVRQNESYHQKYKNKYLQRENTALLYKYETNSN</sequence>
<evidence type="ECO:0000313" key="6">
    <source>
        <dbReference type="Proteomes" id="UP001501081"/>
    </source>
</evidence>
<evidence type="ECO:0000313" key="5">
    <source>
        <dbReference type="EMBL" id="GAA3957305.1"/>
    </source>
</evidence>
<gene>
    <name evidence="5" type="ORF">GCM10022246_08890</name>
</gene>
<feature type="region of interest" description="Disordered" evidence="2">
    <location>
        <begin position="508"/>
        <end position="540"/>
    </location>
</feature>
<organism evidence="5 6">
    <name type="scientific">Pedobacter ginsengiterrae</name>
    <dbReference type="NCBI Taxonomy" id="871696"/>
    <lineage>
        <taxon>Bacteria</taxon>
        <taxon>Pseudomonadati</taxon>
        <taxon>Bacteroidota</taxon>
        <taxon>Sphingobacteriia</taxon>
        <taxon>Sphingobacteriales</taxon>
        <taxon>Sphingobacteriaceae</taxon>
        <taxon>Pedobacter</taxon>
    </lineage>
</organism>
<feature type="coiled-coil region" evidence="1">
    <location>
        <begin position="364"/>
        <end position="446"/>
    </location>
</feature>
<dbReference type="Pfam" id="PF05569">
    <property type="entry name" value="Peptidase_M56"/>
    <property type="match status" value="1"/>
</dbReference>
<evidence type="ECO:0000259" key="4">
    <source>
        <dbReference type="Pfam" id="PF05569"/>
    </source>
</evidence>
<dbReference type="InterPro" id="IPR008756">
    <property type="entry name" value="Peptidase_M56"/>
</dbReference>
<feature type="transmembrane region" description="Helical" evidence="3">
    <location>
        <begin position="192"/>
        <end position="214"/>
    </location>
</feature>
<dbReference type="InterPro" id="IPR052173">
    <property type="entry name" value="Beta-lactam_resp_regulator"/>
</dbReference>
<accession>A0ABP7NZU0</accession>
<feature type="transmembrane region" description="Helical" evidence="3">
    <location>
        <begin position="82"/>
        <end position="105"/>
    </location>
</feature>
<keyword evidence="6" id="KW-1185">Reference proteome</keyword>
<keyword evidence="3" id="KW-0812">Transmembrane</keyword>
<dbReference type="Proteomes" id="UP001501081">
    <property type="component" value="Unassembled WGS sequence"/>
</dbReference>
<keyword evidence="1" id="KW-0175">Coiled coil</keyword>
<reference evidence="6" key="1">
    <citation type="journal article" date="2019" name="Int. J. Syst. Evol. Microbiol.">
        <title>The Global Catalogue of Microorganisms (GCM) 10K type strain sequencing project: providing services to taxonomists for standard genome sequencing and annotation.</title>
        <authorList>
            <consortium name="The Broad Institute Genomics Platform"/>
            <consortium name="The Broad Institute Genome Sequencing Center for Infectious Disease"/>
            <person name="Wu L."/>
            <person name="Ma J."/>
        </authorList>
    </citation>
    <scope>NUCLEOTIDE SEQUENCE [LARGE SCALE GENOMIC DNA]</scope>
    <source>
        <strain evidence="6">JCM 17338</strain>
    </source>
</reference>
<evidence type="ECO:0000256" key="1">
    <source>
        <dbReference type="SAM" id="Coils"/>
    </source>
</evidence>
<keyword evidence="3" id="KW-1133">Transmembrane helix</keyword>
<evidence type="ECO:0000256" key="3">
    <source>
        <dbReference type="SAM" id="Phobius"/>
    </source>
</evidence>
<name>A0ABP7NZU0_9SPHI</name>
<dbReference type="Gene3D" id="3.30.2010.10">
    <property type="entry name" value="Metalloproteases ('zincins'), catalytic domain"/>
    <property type="match status" value="1"/>
</dbReference>
<dbReference type="PANTHER" id="PTHR34978:SF3">
    <property type="entry name" value="SLR0241 PROTEIN"/>
    <property type="match status" value="1"/>
</dbReference>
<dbReference type="PANTHER" id="PTHR34978">
    <property type="entry name" value="POSSIBLE SENSOR-TRANSDUCER PROTEIN BLAR"/>
    <property type="match status" value="1"/>
</dbReference>
<feature type="domain" description="Peptidase M56" evidence="4">
    <location>
        <begin position="40"/>
        <end position="273"/>
    </location>
</feature>